<gene>
    <name evidence="2" type="ORF">M408DRAFT_326786</name>
</gene>
<evidence type="ECO:0000313" key="3">
    <source>
        <dbReference type="Proteomes" id="UP000054097"/>
    </source>
</evidence>
<reference evidence="3" key="2">
    <citation type="submission" date="2015-01" db="EMBL/GenBank/DDBJ databases">
        <title>Evolutionary Origins and Diversification of the Mycorrhizal Mutualists.</title>
        <authorList>
            <consortium name="DOE Joint Genome Institute"/>
            <consortium name="Mycorrhizal Genomics Consortium"/>
            <person name="Kohler A."/>
            <person name="Kuo A."/>
            <person name="Nagy L.G."/>
            <person name="Floudas D."/>
            <person name="Copeland A."/>
            <person name="Barry K.W."/>
            <person name="Cichocki N."/>
            <person name="Veneault-Fourrey C."/>
            <person name="LaButti K."/>
            <person name="Lindquist E.A."/>
            <person name="Lipzen A."/>
            <person name="Lundell T."/>
            <person name="Morin E."/>
            <person name="Murat C."/>
            <person name="Riley R."/>
            <person name="Ohm R."/>
            <person name="Sun H."/>
            <person name="Tunlid A."/>
            <person name="Henrissat B."/>
            <person name="Grigoriev I.V."/>
            <person name="Hibbett D.S."/>
            <person name="Martin F."/>
        </authorList>
    </citation>
    <scope>NUCLEOTIDE SEQUENCE [LARGE SCALE GENOMIC DNA]</scope>
    <source>
        <strain evidence="3">MAFF 305830</strain>
    </source>
</reference>
<keyword evidence="3" id="KW-1185">Reference proteome</keyword>
<dbReference type="Proteomes" id="UP000054097">
    <property type="component" value="Unassembled WGS sequence"/>
</dbReference>
<proteinExistence type="predicted"/>
<dbReference type="HOGENOM" id="CLU_2456179_0_0_1"/>
<protein>
    <submittedName>
        <fullName evidence="2">Uncharacterized protein</fullName>
    </submittedName>
</protein>
<organism evidence="2 3">
    <name type="scientific">Serendipita vermifera MAFF 305830</name>
    <dbReference type="NCBI Taxonomy" id="933852"/>
    <lineage>
        <taxon>Eukaryota</taxon>
        <taxon>Fungi</taxon>
        <taxon>Dikarya</taxon>
        <taxon>Basidiomycota</taxon>
        <taxon>Agaricomycotina</taxon>
        <taxon>Agaricomycetes</taxon>
        <taxon>Sebacinales</taxon>
        <taxon>Serendipitaceae</taxon>
        <taxon>Serendipita</taxon>
    </lineage>
</organism>
<reference evidence="2 3" key="1">
    <citation type="submission" date="2014-04" db="EMBL/GenBank/DDBJ databases">
        <authorList>
            <consortium name="DOE Joint Genome Institute"/>
            <person name="Kuo A."/>
            <person name="Zuccaro A."/>
            <person name="Kohler A."/>
            <person name="Nagy L.G."/>
            <person name="Floudas D."/>
            <person name="Copeland A."/>
            <person name="Barry K.W."/>
            <person name="Cichocki N."/>
            <person name="Veneault-Fourrey C."/>
            <person name="LaButti K."/>
            <person name="Lindquist E.A."/>
            <person name="Lipzen A."/>
            <person name="Lundell T."/>
            <person name="Morin E."/>
            <person name="Murat C."/>
            <person name="Sun H."/>
            <person name="Tunlid A."/>
            <person name="Henrissat B."/>
            <person name="Grigoriev I.V."/>
            <person name="Hibbett D.S."/>
            <person name="Martin F."/>
            <person name="Nordberg H.P."/>
            <person name="Cantor M.N."/>
            <person name="Hua S.X."/>
        </authorList>
    </citation>
    <scope>NUCLEOTIDE SEQUENCE [LARGE SCALE GENOMIC DNA]</scope>
    <source>
        <strain evidence="2 3">MAFF 305830</strain>
    </source>
</reference>
<sequence length="89" mass="10426">MMEYTVANKASWTHLLQMDRQLVWHILHRRMYLWAGAARWARWGVLVSALEYGRDWGMSMVASAESHMDHTPKLSHRGKYPQEPLFGGQ</sequence>
<accession>A0A0C3BJ78</accession>
<dbReference type="AlphaFoldDB" id="A0A0C3BJ78"/>
<dbReference type="EMBL" id="KN824280">
    <property type="protein sequence ID" value="KIM32119.1"/>
    <property type="molecule type" value="Genomic_DNA"/>
</dbReference>
<evidence type="ECO:0000313" key="2">
    <source>
        <dbReference type="EMBL" id="KIM32119.1"/>
    </source>
</evidence>
<name>A0A0C3BJ78_SERVB</name>
<feature type="region of interest" description="Disordered" evidence="1">
    <location>
        <begin position="69"/>
        <end position="89"/>
    </location>
</feature>
<evidence type="ECO:0000256" key="1">
    <source>
        <dbReference type="SAM" id="MobiDB-lite"/>
    </source>
</evidence>